<reference evidence="1 2" key="1">
    <citation type="submission" date="2020-01" db="EMBL/GenBank/DDBJ databases">
        <authorList>
            <person name="Palmer J.M."/>
        </authorList>
    </citation>
    <scope>NUCLEOTIDE SEQUENCE [LARGE SCALE GENOMIC DNA]</scope>
    <source>
        <strain evidence="1 2">TWF970</strain>
    </source>
</reference>
<dbReference type="InterPro" id="IPR052523">
    <property type="entry name" value="Trichothecene_AcTrans"/>
</dbReference>
<dbReference type="PANTHER" id="PTHR42791:SF1">
    <property type="entry name" value="N-ACETYLTRANSFERASE DOMAIN-CONTAINING PROTEIN"/>
    <property type="match status" value="1"/>
</dbReference>
<proteinExistence type="predicted"/>
<name>A0A7C8VAJ4_ORBOL</name>
<protein>
    <recommendedName>
        <fullName evidence="3">N-acetyltransferase domain-containing protein</fullName>
    </recommendedName>
</protein>
<comment type="caution">
    <text evidence="1">The sequence shown here is derived from an EMBL/GenBank/DDBJ whole genome shotgun (WGS) entry which is preliminary data.</text>
</comment>
<gene>
    <name evidence="1" type="ORF">TWF970_002366</name>
</gene>
<dbReference type="Gene3D" id="3.40.630.30">
    <property type="match status" value="1"/>
</dbReference>
<dbReference type="InterPro" id="IPR016181">
    <property type="entry name" value="Acyl_CoA_acyltransferase"/>
</dbReference>
<sequence>MARFFLKKVLGVRNFSMVTWIEGSKRQGTRKLATAASLPFDPLNQSITNNLPVINDYRFYNQDIYHRTPPGFVVREAKYSDAKELTRLWFSSRNLVFKPDTKTSQWWDDVWKLGIQAGRDVVKTFVVEDKDNNIVAFSRWNVPQPRKARKEVPIPDFPDERGVEFTEALFSNNSRNRENIMGNRLHWGCEYLAVGIGHQGKGLASMLVGWGCRQADAAKLEVYVDRYITDMPVWKKEDFRFRDWDCVAAPSHPARDFRLAAVVRPANLREHTLQVIHN</sequence>
<dbReference type="Proteomes" id="UP000474640">
    <property type="component" value="Unassembled WGS sequence"/>
</dbReference>
<evidence type="ECO:0000313" key="1">
    <source>
        <dbReference type="EMBL" id="KAF3281201.1"/>
    </source>
</evidence>
<dbReference type="OrthoDB" id="2115692at2759"/>
<evidence type="ECO:0000313" key="2">
    <source>
        <dbReference type="Proteomes" id="UP000474640"/>
    </source>
</evidence>
<dbReference type="EMBL" id="JAABOJ010000016">
    <property type="protein sequence ID" value="KAF3281201.1"/>
    <property type="molecule type" value="Genomic_DNA"/>
</dbReference>
<evidence type="ECO:0008006" key="3">
    <source>
        <dbReference type="Google" id="ProtNLM"/>
    </source>
</evidence>
<dbReference type="AlphaFoldDB" id="A0A7C8VAJ4"/>
<organism evidence="1 2">
    <name type="scientific">Orbilia oligospora</name>
    <name type="common">Nematode-trapping fungus</name>
    <name type="synonym">Arthrobotrys oligospora</name>
    <dbReference type="NCBI Taxonomy" id="2813651"/>
    <lineage>
        <taxon>Eukaryota</taxon>
        <taxon>Fungi</taxon>
        <taxon>Dikarya</taxon>
        <taxon>Ascomycota</taxon>
        <taxon>Pezizomycotina</taxon>
        <taxon>Orbiliomycetes</taxon>
        <taxon>Orbiliales</taxon>
        <taxon>Orbiliaceae</taxon>
        <taxon>Orbilia</taxon>
    </lineage>
</organism>
<dbReference type="SUPFAM" id="SSF55729">
    <property type="entry name" value="Acyl-CoA N-acyltransferases (Nat)"/>
    <property type="match status" value="1"/>
</dbReference>
<dbReference type="PANTHER" id="PTHR42791">
    <property type="entry name" value="GNAT FAMILY ACETYLTRANSFERASE"/>
    <property type="match status" value="1"/>
</dbReference>
<accession>A0A7C8VAJ4</accession>